<proteinExistence type="predicted"/>
<accession>A0A8S9LRC1</accession>
<name>A0A8S9LRC1_BRACR</name>
<dbReference type="AlphaFoldDB" id="A0A8S9LRC1"/>
<evidence type="ECO:0000313" key="2">
    <source>
        <dbReference type="Proteomes" id="UP000712281"/>
    </source>
</evidence>
<organism evidence="1 2">
    <name type="scientific">Brassica cretica</name>
    <name type="common">Mustard</name>
    <dbReference type="NCBI Taxonomy" id="69181"/>
    <lineage>
        <taxon>Eukaryota</taxon>
        <taxon>Viridiplantae</taxon>
        <taxon>Streptophyta</taxon>
        <taxon>Embryophyta</taxon>
        <taxon>Tracheophyta</taxon>
        <taxon>Spermatophyta</taxon>
        <taxon>Magnoliopsida</taxon>
        <taxon>eudicotyledons</taxon>
        <taxon>Gunneridae</taxon>
        <taxon>Pentapetalae</taxon>
        <taxon>rosids</taxon>
        <taxon>malvids</taxon>
        <taxon>Brassicales</taxon>
        <taxon>Brassicaceae</taxon>
        <taxon>Brassiceae</taxon>
        <taxon>Brassica</taxon>
    </lineage>
</organism>
<evidence type="ECO:0000313" key="1">
    <source>
        <dbReference type="EMBL" id="KAF2607753.1"/>
    </source>
</evidence>
<gene>
    <name evidence="1" type="ORF">F2Q68_00043325</name>
</gene>
<dbReference type="EMBL" id="QGKW02000276">
    <property type="protein sequence ID" value="KAF2607753.1"/>
    <property type="molecule type" value="Genomic_DNA"/>
</dbReference>
<dbReference type="Proteomes" id="UP000712281">
    <property type="component" value="Unassembled WGS sequence"/>
</dbReference>
<comment type="caution">
    <text evidence="1">The sequence shown here is derived from an EMBL/GenBank/DDBJ whole genome shotgun (WGS) entry which is preliminary data.</text>
</comment>
<reference evidence="1" key="1">
    <citation type="submission" date="2019-12" db="EMBL/GenBank/DDBJ databases">
        <title>Genome sequencing and annotation of Brassica cretica.</title>
        <authorList>
            <person name="Studholme D.J."/>
            <person name="Sarris P.F."/>
        </authorList>
    </citation>
    <scope>NUCLEOTIDE SEQUENCE</scope>
    <source>
        <strain evidence="1">PFS-001/15</strain>
        <tissue evidence="1">Leaf</tissue>
    </source>
</reference>
<protein>
    <submittedName>
        <fullName evidence="1">Uncharacterized protein</fullName>
    </submittedName>
</protein>
<sequence length="58" mass="6178">MLYIEAFETLSSQTRINIFIREKSSRVGAEKNGGCGCGNLMENNAQENAPLAEGATAA</sequence>